<evidence type="ECO:0000256" key="1">
    <source>
        <dbReference type="ARBA" id="ARBA00010515"/>
    </source>
</evidence>
<dbReference type="InterPro" id="IPR050466">
    <property type="entry name" value="Carboxylest/Gibb_receptor"/>
</dbReference>
<dbReference type="Gramene" id="arahy.Tifrunner.gnm2.ann2.Ah05g275600.1">
    <property type="protein sequence ID" value="arahy.Tifrunner.gnm2.ann2.Ah05g275600.1-CDS-1"/>
    <property type="gene ID" value="arahy.Tifrunner.gnm2.ann2.Ah05g275600"/>
</dbReference>
<evidence type="ECO:0000313" key="4">
    <source>
        <dbReference type="Proteomes" id="UP000289738"/>
    </source>
</evidence>
<feature type="domain" description="Alpha/beta hydrolase fold-3" evidence="2">
    <location>
        <begin position="118"/>
        <end position="335"/>
    </location>
</feature>
<dbReference type="SUPFAM" id="SSF53474">
    <property type="entry name" value="alpha/beta-Hydrolases"/>
    <property type="match status" value="1"/>
</dbReference>
<dbReference type="AlphaFoldDB" id="A0A445D4T1"/>
<dbReference type="Pfam" id="PF07859">
    <property type="entry name" value="Abhydrolase_3"/>
    <property type="match status" value="1"/>
</dbReference>
<evidence type="ECO:0000259" key="2">
    <source>
        <dbReference type="Pfam" id="PF07859"/>
    </source>
</evidence>
<evidence type="ECO:0000313" key="3">
    <source>
        <dbReference type="EMBL" id="RYR58141.1"/>
    </source>
</evidence>
<dbReference type="Gene3D" id="3.40.50.1820">
    <property type="entry name" value="alpha/beta hydrolase"/>
    <property type="match status" value="1"/>
</dbReference>
<dbReference type="Proteomes" id="UP000289738">
    <property type="component" value="Chromosome A05"/>
</dbReference>
<dbReference type="PANTHER" id="PTHR23024:SF609">
    <property type="entry name" value="CARBOXYLESTERASE 18-RELATED"/>
    <property type="match status" value="1"/>
</dbReference>
<dbReference type="OrthoDB" id="408631at2759"/>
<dbReference type="GO" id="GO:0052689">
    <property type="term" value="F:carboxylic ester hydrolase activity"/>
    <property type="evidence" value="ECO:0007669"/>
    <property type="project" value="TreeGrafter"/>
</dbReference>
<dbReference type="PANTHER" id="PTHR23024">
    <property type="entry name" value="ARYLACETAMIDE DEACETYLASE"/>
    <property type="match status" value="1"/>
</dbReference>
<dbReference type="GO" id="GO:0009860">
    <property type="term" value="P:pollen tube growth"/>
    <property type="evidence" value="ECO:0007669"/>
    <property type="project" value="TreeGrafter"/>
</dbReference>
<name>A0A445D4T1_ARAHY</name>
<comment type="similarity">
    <text evidence="1">Belongs to the 'GDXG' lipolytic enzyme family.</text>
</comment>
<dbReference type="SMR" id="A0A445D4T1"/>
<proteinExistence type="inferred from homology"/>
<organism evidence="3 4">
    <name type="scientific">Arachis hypogaea</name>
    <name type="common">Peanut</name>
    <dbReference type="NCBI Taxonomy" id="3818"/>
    <lineage>
        <taxon>Eukaryota</taxon>
        <taxon>Viridiplantae</taxon>
        <taxon>Streptophyta</taxon>
        <taxon>Embryophyta</taxon>
        <taxon>Tracheophyta</taxon>
        <taxon>Spermatophyta</taxon>
        <taxon>Magnoliopsida</taxon>
        <taxon>eudicotyledons</taxon>
        <taxon>Gunneridae</taxon>
        <taxon>Pentapetalae</taxon>
        <taxon>rosids</taxon>
        <taxon>fabids</taxon>
        <taxon>Fabales</taxon>
        <taxon>Fabaceae</taxon>
        <taxon>Papilionoideae</taxon>
        <taxon>50 kb inversion clade</taxon>
        <taxon>dalbergioids sensu lato</taxon>
        <taxon>Dalbergieae</taxon>
        <taxon>Pterocarpus clade</taxon>
        <taxon>Arachis</taxon>
    </lineage>
</organism>
<keyword evidence="4" id="KW-1185">Reference proteome</keyword>
<dbReference type="EMBL" id="SDMP01000005">
    <property type="protein sequence ID" value="RYR58141.1"/>
    <property type="molecule type" value="Genomic_DNA"/>
</dbReference>
<dbReference type="InterPro" id="IPR029058">
    <property type="entry name" value="AB_hydrolase_fold"/>
</dbReference>
<protein>
    <recommendedName>
        <fullName evidence="2">Alpha/beta hydrolase fold-3 domain-containing protein</fullName>
    </recommendedName>
</protein>
<sequence length="362" mass="40470">MLIFFSPSFTLFMTLCKRNQKIIHRMAAEGNSETPKLSLAWHMRFSISLFAALNDVACRSDGTINRRLLKFLDHKTKPSPLPSNGVTSEDVTVDAAKDVWFRLFTPSTPVAGATLPVLIFFHGGGFAFLSPASYGYNAVCRRLCRRLNAIVVSVNYRPTPEHRYPCQYDDGFAAVKFLEENPSVLPENADLAKCFLAGDSAGANLAHHVAIRIAQSELQKVRVLGLVSIQPFFGGEERTEAEIRLGNNAPLVSVARTDWLWKVFLPNGSDRNHGSVNVSGPNALDISGLNYPNTLVFVSGFDPLQDWQRRYHEWLRKSGKVAQLIEYPTMFHAFYLFPNVPESSQLISQVKDFITKEISNSE</sequence>
<comment type="caution">
    <text evidence="3">The sequence shown here is derived from an EMBL/GenBank/DDBJ whole genome shotgun (WGS) entry which is preliminary data.</text>
</comment>
<accession>A0A445D4T1</accession>
<dbReference type="InterPro" id="IPR013094">
    <property type="entry name" value="AB_hydrolase_3"/>
</dbReference>
<reference evidence="3 4" key="1">
    <citation type="submission" date="2019-01" db="EMBL/GenBank/DDBJ databases">
        <title>Sequencing of cultivated peanut Arachis hypogaea provides insights into genome evolution and oil improvement.</title>
        <authorList>
            <person name="Chen X."/>
        </authorList>
    </citation>
    <scope>NUCLEOTIDE SEQUENCE [LARGE SCALE GENOMIC DNA]</scope>
    <source>
        <strain evidence="4">cv. Fuhuasheng</strain>
        <tissue evidence="3">Leaves</tissue>
    </source>
</reference>
<gene>
    <name evidence="3" type="ORF">Ahy_A05g023814</name>
</gene>
<dbReference type="STRING" id="3818.A0A445D4T1"/>